<name>A0A8J2ZSZ4_9BACL</name>
<sequence>MVKEVLLDNKAFSVTDFKQELERGRKSISFTLKVQGGQHYHDVTSFLYKNAFEVRVPEMDLAFSGKIYEYSTSLADYSDENSFSNFKLRLIEEK</sequence>
<evidence type="ECO:0008006" key="3">
    <source>
        <dbReference type="Google" id="ProtNLM"/>
    </source>
</evidence>
<keyword evidence="2" id="KW-1185">Reference proteome</keyword>
<dbReference type="SUPFAM" id="SSF159173">
    <property type="entry name" value="YkvR-like"/>
    <property type="match status" value="1"/>
</dbReference>
<dbReference type="Gene3D" id="2.40.30.80">
    <property type="entry name" value="YkvR-like"/>
    <property type="match status" value="1"/>
</dbReference>
<accession>A0A8J2ZSZ4</accession>
<evidence type="ECO:0000313" key="1">
    <source>
        <dbReference type="EMBL" id="GGH75749.1"/>
    </source>
</evidence>
<dbReference type="RefSeq" id="WP_188495801.1">
    <property type="nucleotide sequence ID" value="NZ_BMFV01000002.1"/>
</dbReference>
<protein>
    <recommendedName>
        <fullName evidence="3">DUF3219 family protein</fullName>
    </recommendedName>
</protein>
<dbReference type="Pfam" id="PF11514">
    <property type="entry name" value="DUF3219"/>
    <property type="match status" value="1"/>
</dbReference>
<dbReference type="AlphaFoldDB" id="A0A8J2ZSZ4"/>
<proteinExistence type="predicted"/>
<gene>
    <name evidence="1" type="ORF">GCM10007096_05300</name>
</gene>
<evidence type="ECO:0000313" key="2">
    <source>
        <dbReference type="Proteomes" id="UP000656813"/>
    </source>
</evidence>
<reference evidence="1" key="1">
    <citation type="journal article" date="2014" name="Int. J. Syst. Evol. Microbiol.">
        <title>Complete genome sequence of Corynebacterium casei LMG S-19264T (=DSM 44701T), isolated from a smear-ripened cheese.</title>
        <authorList>
            <consortium name="US DOE Joint Genome Institute (JGI-PGF)"/>
            <person name="Walter F."/>
            <person name="Albersmeier A."/>
            <person name="Kalinowski J."/>
            <person name="Ruckert C."/>
        </authorList>
    </citation>
    <scope>NUCLEOTIDE SEQUENCE</scope>
    <source>
        <strain evidence="1">CGMCC 1.12777</strain>
    </source>
</reference>
<comment type="caution">
    <text evidence="1">The sequence shown here is derived from an EMBL/GenBank/DDBJ whole genome shotgun (WGS) entry which is preliminary data.</text>
</comment>
<reference evidence="1" key="2">
    <citation type="submission" date="2020-09" db="EMBL/GenBank/DDBJ databases">
        <authorList>
            <person name="Sun Q."/>
            <person name="Zhou Y."/>
        </authorList>
    </citation>
    <scope>NUCLEOTIDE SEQUENCE</scope>
    <source>
        <strain evidence="1">CGMCC 1.12777</strain>
    </source>
</reference>
<organism evidence="1 2">
    <name type="scientific">Pullulanibacillus pueri</name>
    <dbReference type="NCBI Taxonomy" id="1437324"/>
    <lineage>
        <taxon>Bacteria</taxon>
        <taxon>Bacillati</taxon>
        <taxon>Bacillota</taxon>
        <taxon>Bacilli</taxon>
        <taxon>Bacillales</taxon>
        <taxon>Sporolactobacillaceae</taxon>
        <taxon>Pullulanibacillus</taxon>
    </lineage>
</organism>
<dbReference type="EMBL" id="BMFV01000002">
    <property type="protein sequence ID" value="GGH75749.1"/>
    <property type="molecule type" value="Genomic_DNA"/>
</dbReference>
<dbReference type="InterPro" id="IPR023105">
    <property type="entry name" value="YkvR-like_sf"/>
</dbReference>
<dbReference type="Proteomes" id="UP000656813">
    <property type="component" value="Unassembled WGS sequence"/>
</dbReference>
<dbReference type="InterPro" id="IPR021596">
    <property type="entry name" value="DUF3219"/>
</dbReference>